<organism evidence="14 15">
    <name type="scientific">Candidatus Korobacter versatilis</name>
    <dbReference type="NCBI Taxonomy" id="658062"/>
    <lineage>
        <taxon>Bacteria</taxon>
        <taxon>Pseudomonadati</taxon>
        <taxon>Acidobacteriota</taxon>
        <taxon>Terriglobia</taxon>
        <taxon>Terriglobales</taxon>
        <taxon>Candidatus Korobacteraceae</taxon>
        <taxon>Candidatus Korobacter</taxon>
    </lineage>
</organism>
<keyword evidence="5 10" id="KW-0479">Metal-binding</keyword>
<dbReference type="InterPro" id="IPR023696">
    <property type="entry name" value="Ureohydrolase_dom_sf"/>
</dbReference>
<dbReference type="EMBL" id="JACPNR010000011">
    <property type="protein sequence ID" value="MBI2679032.1"/>
    <property type="molecule type" value="Genomic_DNA"/>
</dbReference>
<evidence type="ECO:0000313" key="15">
    <source>
        <dbReference type="Proteomes" id="UP000779809"/>
    </source>
</evidence>
<reference evidence="14" key="1">
    <citation type="submission" date="2020-07" db="EMBL/GenBank/DDBJ databases">
        <title>Huge and variable diversity of episymbiotic CPR bacteria and DPANN archaea in groundwater ecosystems.</title>
        <authorList>
            <person name="He C.Y."/>
            <person name="Keren R."/>
            <person name="Whittaker M."/>
            <person name="Farag I.F."/>
            <person name="Doudna J."/>
            <person name="Cate J.H.D."/>
            <person name="Banfield J.F."/>
        </authorList>
    </citation>
    <scope>NUCLEOTIDE SEQUENCE</scope>
    <source>
        <strain evidence="14">NC_groundwater_580_Pr5_B-0.1um_64_19</strain>
    </source>
</reference>
<dbReference type="GO" id="GO:0030145">
    <property type="term" value="F:manganese ion binding"/>
    <property type="evidence" value="ECO:0007669"/>
    <property type="project" value="TreeGrafter"/>
</dbReference>
<dbReference type="EC" id="3.5.3.1" evidence="2 9"/>
<dbReference type="PROSITE" id="PS01053">
    <property type="entry name" value="ARGINASE_1"/>
    <property type="match status" value="1"/>
</dbReference>
<evidence type="ECO:0000256" key="3">
    <source>
        <dbReference type="ARBA" id="ARBA00018123"/>
    </source>
</evidence>
<evidence type="ECO:0000313" key="14">
    <source>
        <dbReference type="EMBL" id="MBI2679032.1"/>
    </source>
</evidence>
<name>A0A932EQ79_9BACT</name>
<dbReference type="InterPro" id="IPR006035">
    <property type="entry name" value="Ureohydrolase"/>
</dbReference>
<dbReference type="AlphaFoldDB" id="A0A932EQ79"/>
<dbReference type="SUPFAM" id="SSF52768">
    <property type="entry name" value="Arginase/deacetylase"/>
    <property type="match status" value="1"/>
</dbReference>
<comment type="pathway">
    <text evidence="1">Nitrogen metabolism; urea cycle; L-ornithine and urea from L-arginine: step 1/1.</text>
</comment>
<dbReference type="GO" id="GO:0006525">
    <property type="term" value="P:arginine metabolic process"/>
    <property type="evidence" value="ECO:0007669"/>
    <property type="project" value="UniProtKB-KW"/>
</dbReference>
<evidence type="ECO:0000256" key="8">
    <source>
        <dbReference type="ARBA" id="ARBA00047391"/>
    </source>
</evidence>
<evidence type="ECO:0000256" key="13">
    <source>
        <dbReference type="RuleBase" id="RU361159"/>
    </source>
</evidence>
<feature type="binding site" evidence="10">
    <location>
        <position position="139"/>
    </location>
    <ligand>
        <name>Mn(2+)</name>
        <dbReference type="ChEBI" id="CHEBI:29035"/>
        <label>1</label>
    </ligand>
</feature>
<evidence type="ECO:0000256" key="12">
    <source>
        <dbReference type="RuleBase" id="RU003684"/>
    </source>
</evidence>
<evidence type="ECO:0000256" key="5">
    <source>
        <dbReference type="ARBA" id="ARBA00022723"/>
    </source>
</evidence>
<sequence>MPPIPPPIPTINPKKLRVIGVPLDLGASRRGVDMGPSAVRVAGLEARLEAIGHTVEDAGNVAVAIAEQKKEGSPHAKYLKEITATCTKHAELVVKTLEAGKTPIVLGGDHSVAAGTVAGVAEFYRRQNQKVGLIWIDAHTDINTPDTSPSGNVHGMPLAAIMGLGPAELSNIFGFAPKVAPENCVLVGIRDIDAVEKENVRRAGVEVFTMRDIDERGMRTIIEEALRMAGRGTAGYHVSLDMDWIDPEDAPGVGTPVRGGATYREAHLAMEIIADHGRMTSFEIVEVNPVIDEHNRTADLAVELSLSAFGKKIL</sequence>
<dbReference type="PRINTS" id="PR00116">
    <property type="entry name" value="ARGINASE"/>
</dbReference>
<dbReference type="Gene3D" id="3.40.800.10">
    <property type="entry name" value="Ureohydrolase domain"/>
    <property type="match status" value="1"/>
</dbReference>
<comment type="catalytic activity">
    <reaction evidence="8 13">
        <text>L-arginine + H2O = urea + L-ornithine</text>
        <dbReference type="Rhea" id="RHEA:20569"/>
        <dbReference type="ChEBI" id="CHEBI:15377"/>
        <dbReference type="ChEBI" id="CHEBI:16199"/>
        <dbReference type="ChEBI" id="CHEBI:32682"/>
        <dbReference type="ChEBI" id="CHEBI:46911"/>
        <dbReference type="EC" id="3.5.3.1"/>
    </reaction>
</comment>
<evidence type="ECO:0000256" key="7">
    <source>
        <dbReference type="ARBA" id="ARBA00023211"/>
    </source>
</evidence>
<keyword evidence="4 13" id="KW-0056">Arginine metabolism</keyword>
<dbReference type="PANTHER" id="PTHR43782">
    <property type="entry name" value="ARGINASE"/>
    <property type="match status" value="1"/>
</dbReference>
<dbReference type="CDD" id="cd09989">
    <property type="entry name" value="Arginase"/>
    <property type="match status" value="1"/>
</dbReference>
<dbReference type="NCBIfam" id="TIGR01229">
    <property type="entry name" value="rocF_arginase"/>
    <property type="match status" value="1"/>
</dbReference>
<evidence type="ECO:0000256" key="2">
    <source>
        <dbReference type="ARBA" id="ARBA00012168"/>
    </source>
</evidence>
<dbReference type="FunFam" id="3.40.800.10:FF:000012">
    <property type="entry name" value="Arginase"/>
    <property type="match status" value="1"/>
</dbReference>
<comment type="cofactor">
    <cofactor evidence="10 13">
        <name>Mn(2+)</name>
        <dbReference type="ChEBI" id="CHEBI:29035"/>
    </cofactor>
    <text evidence="10 13">Binds 2 manganese ions per subunit.</text>
</comment>
<comment type="caution">
    <text evidence="14">The sequence shown here is derived from an EMBL/GenBank/DDBJ whole genome shotgun (WGS) entry which is preliminary data.</text>
</comment>
<evidence type="ECO:0000256" key="10">
    <source>
        <dbReference type="PIRSR" id="PIRSR036979-1"/>
    </source>
</evidence>
<dbReference type="PANTHER" id="PTHR43782:SF3">
    <property type="entry name" value="ARGINASE"/>
    <property type="match status" value="1"/>
</dbReference>
<dbReference type="Pfam" id="PF00491">
    <property type="entry name" value="Arginase"/>
    <property type="match status" value="1"/>
</dbReference>
<feature type="binding site" evidence="10">
    <location>
        <position position="110"/>
    </location>
    <ligand>
        <name>Mn(2+)</name>
        <dbReference type="ChEBI" id="CHEBI:29035"/>
        <label>1</label>
    </ligand>
</feature>
<evidence type="ECO:0000256" key="9">
    <source>
        <dbReference type="NCBIfam" id="TIGR01229"/>
    </source>
</evidence>
<evidence type="ECO:0000256" key="1">
    <source>
        <dbReference type="ARBA" id="ARBA00005098"/>
    </source>
</evidence>
<protein>
    <recommendedName>
        <fullName evidence="3 9">Arginase</fullName>
        <ecNumber evidence="2 9">3.5.3.1</ecNumber>
    </recommendedName>
</protein>
<dbReference type="InterPro" id="IPR014033">
    <property type="entry name" value="Arginase"/>
</dbReference>
<dbReference type="GO" id="GO:0004053">
    <property type="term" value="F:arginase activity"/>
    <property type="evidence" value="ECO:0007669"/>
    <property type="project" value="UniProtKB-UniRule"/>
</dbReference>
<dbReference type="PROSITE" id="PS51409">
    <property type="entry name" value="ARGINASE_2"/>
    <property type="match status" value="1"/>
</dbReference>
<proteinExistence type="inferred from homology"/>
<evidence type="ECO:0000256" key="11">
    <source>
        <dbReference type="PROSITE-ProRule" id="PRU00742"/>
    </source>
</evidence>
<keyword evidence="7 10" id="KW-0464">Manganese</keyword>
<keyword evidence="6 12" id="KW-0378">Hydrolase</keyword>
<evidence type="ECO:0000256" key="4">
    <source>
        <dbReference type="ARBA" id="ARBA00022503"/>
    </source>
</evidence>
<dbReference type="GO" id="GO:0005737">
    <property type="term" value="C:cytoplasm"/>
    <property type="evidence" value="ECO:0007669"/>
    <property type="project" value="TreeGrafter"/>
</dbReference>
<evidence type="ECO:0000256" key="6">
    <source>
        <dbReference type="ARBA" id="ARBA00022801"/>
    </source>
</evidence>
<feature type="binding site" evidence="10">
    <location>
        <position position="243"/>
    </location>
    <ligand>
        <name>Mn(2+)</name>
        <dbReference type="ChEBI" id="CHEBI:29035"/>
        <label>1</label>
    </ligand>
</feature>
<accession>A0A932EQ79</accession>
<dbReference type="PIRSF" id="PIRSF036979">
    <property type="entry name" value="Arginase"/>
    <property type="match status" value="1"/>
</dbReference>
<feature type="binding site" evidence="10">
    <location>
        <position position="137"/>
    </location>
    <ligand>
        <name>Mn(2+)</name>
        <dbReference type="ChEBI" id="CHEBI:29035"/>
        <label>1</label>
    </ligand>
</feature>
<dbReference type="Proteomes" id="UP000779809">
    <property type="component" value="Unassembled WGS sequence"/>
</dbReference>
<comment type="similarity">
    <text evidence="11 12">Belongs to the arginase family.</text>
</comment>
<feature type="binding site" evidence="10">
    <location>
        <position position="141"/>
    </location>
    <ligand>
        <name>Mn(2+)</name>
        <dbReference type="ChEBI" id="CHEBI:29035"/>
        <label>1</label>
    </ligand>
</feature>
<dbReference type="InterPro" id="IPR020855">
    <property type="entry name" value="Ureohydrolase_Mn_BS"/>
</dbReference>
<feature type="binding site" evidence="10">
    <location>
        <position position="241"/>
    </location>
    <ligand>
        <name>Mn(2+)</name>
        <dbReference type="ChEBI" id="CHEBI:29035"/>
        <label>1</label>
    </ligand>
</feature>
<gene>
    <name evidence="14" type="primary">rocF</name>
    <name evidence="14" type="ORF">HYX28_09645</name>
</gene>